<evidence type="ECO:0000256" key="2">
    <source>
        <dbReference type="ARBA" id="ARBA00011738"/>
    </source>
</evidence>
<dbReference type="InterPro" id="IPR013785">
    <property type="entry name" value="Aldolase_TIM"/>
</dbReference>
<dbReference type="GO" id="GO:0004807">
    <property type="term" value="F:triose-phosphate isomerase activity"/>
    <property type="evidence" value="ECO:0007669"/>
    <property type="project" value="UniProtKB-EC"/>
</dbReference>
<comment type="catalytic activity">
    <reaction evidence="4">
        <text>D-glyceraldehyde 3-phosphate = dihydroxyacetone phosphate</text>
        <dbReference type="Rhea" id="RHEA:18585"/>
        <dbReference type="ChEBI" id="CHEBI:57642"/>
        <dbReference type="ChEBI" id="CHEBI:59776"/>
        <dbReference type="EC" id="5.3.1.1"/>
    </reaction>
</comment>
<evidence type="ECO:0000313" key="5">
    <source>
        <dbReference type="EMBL" id="WFC99654.1"/>
    </source>
</evidence>
<dbReference type="AlphaFoldDB" id="A0AAJ5YZW9"/>
<dbReference type="GO" id="GO:0019563">
    <property type="term" value="P:glycerol catabolic process"/>
    <property type="evidence" value="ECO:0007669"/>
    <property type="project" value="TreeGrafter"/>
</dbReference>
<name>A0AAJ5YZW9_9BASI</name>
<keyword evidence="4" id="KW-0312">Gluconeogenesis</keyword>
<dbReference type="CDD" id="cd00311">
    <property type="entry name" value="TIM"/>
    <property type="match status" value="1"/>
</dbReference>
<dbReference type="GO" id="GO:0046166">
    <property type="term" value="P:glyceraldehyde-3-phosphate biosynthetic process"/>
    <property type="evidence" value="ECO:0007669"/>
    <property type="project" value="TreeGrafter"/>
</dbReference>
<proteinExistence type="inferred from homology"/>
<dbReference type="InterPro" id="IPR000652">
    <property type="entry name" value="Triosephosphate_isomerase"/>
</dbReference>
<dbReference type="InterPro" id="IPR035990">
    <property type="entry name" value="TIM_sf"/>
</dbReference>
<dbReference type="GO" id="GO:0005829">
    <property type="term" value="C:cytosol"/>
    <property type="evidence" value="ECO:0007669"/>
    <property type="project" value="TreeGrafter"/>
</dbReference>
<sequence length="277" mass="30780">MTSSTGDAAVRRRLVGTSLKMYFDLHRTQEYVKEVVECMNQVQDFPPQDSSGRQALDLFLIPDFVSLLKTAELVRDCRAEFWIGAQDTFDQDSGAFTGEVSPKTLSQAGCHLVEIGHAERRRLFGETDSEVAKKAAAVIRNNMIPLVCVGEVTYPGQNTKLAVNECWQQIQGVFELVPADSEVVLAYEPVWAIGKEKPASANHIVAVTQALRSRVLSECPNRKDAKLRIIYGGSAQPGMFNDIQEGVDGLFLGRFAHDAKQFVQTLQERALPERHLQ</sequence>
<evidence type="ECO:0000256" key="3">
    <source>
        <dbReference type="ARBA" id="ARBA00023235"/>
    </source>
</evidence>
<dbReference type="PROSITE" id="PS51440">
    <property type="entry name" value="TIM_2"/>
    <property type="match status" value="1"/>
</dbReference>
<dbReference type="Pfam" id="PF00121">
    <property type="entry name" value="TIM"/>
    <property type="match status" value="1"/>
</dbReference>
<dbReference type="GO" id="GO:0006094">
    <property type="term" value="P:gluconeogenesis"/>
    <property type="evidence" value="ECO:0007669"/>
    <property type="project" value="UniProtKB-KW"/>
</dbReference>
<comment type="subunit">
    <text evidence="2">Homodimer.</text>
</comment>
<keyword evidence="6" id="KW-1185">Reference proteome</keyword>
<evidence type="ECO:0000256" key="4">
    <source>
        <dbReference type="RuleBase" id="RU363013"/>
    </source>
</evidence>
<comment type="pathway">
    <text evidence="4">Carbohydrate degradation; glycolysis; D-glyceraldehyde 3-phosphate from glycerone phosphate: step 1/1.</text>
</comment>
<dbReference type="PANTHER" id="PTHR21139:SF2">
    <property type="entry name" value="TRIOSEPHOSPHATE ISOMERASE"/>
    <property type="match status" value="1"/>
</dbReference>
<dbReference type="PANTHER" id="PTHR21139">
    <property type="entry name" value="TRIOSEPHOSPHATE ISOMERASE"/>
    <property type="match status" value="1"/>
</dbReference>
<accession>A0AAJ5YZW9</accession>
<dbReference type="Proteomes" id="UP001219567">
    <property type="component" value="Chromosome 3"/>
</dbReference>
<dbReference type="SUPFAM" id="SSF51351">
    <property type="entry name" value="Triosephosphate isomerase (TIM)"/>
    <property type="match status" value="1"/>
</dbReference>
<dbReference type="Gene3D" id="3.20.20.70">
    <property type="entry name" value="Aldolase class I"/>
    <property type="match status" value="1"/>
</dbReference>
<organism evidence="5 6">
    <name type="scientific">Malassezia yamatoensis</name>
    <dbReference type="NCBI Taxonomy" id="253288"/>
    <lineage>
        <taxon>Eukaryota</taxon>
        <taxon>Fungi</taxon>
        <taxon>Dikarya</taxon>
        <taxon>Basidiomycota</taxon>
        <taxon>Ustilaginomycotina</taxon>
        <taxon>Malasseziomycetes</taxon>
        <taxon>Malasseziales</taxon>
        <taxon>Malasseziaceae</taxon>
        <taxon>Malassezia</taxon>
    </lineage>
</organism>
<dbReference type="GO" id="GO:0006096">
    <property type="term" value="P:glycolytic process"/>
    <property type="evidence" value="ECO:0007669"/>
    <property type="project" value="UniProtKB-KW"/>
</dbReference>
<protein>
    <recommendedName>
        <fullName evidence="4">Triosephosphate isomerase</fullName>
        <ecNumber evidence="4">5.3.1.1</ecNumber>
    </recommendedName>
</protein>
<comment type="pathway">
    <text evidence="4">Carbohydrate biosynthesis; gluconeogenesis.</text>
</comment>
<evidence type="ECO:0000256" key="1">
    <source>
        <dbReference type="ARBA" id="ARBA00007422"/>
    </source>
</evidence>
<comment type="similarity">
    <text evidence="1 4">Belongs to the triosephosphate isomerase family.</text>
</comment>
<dbReference type="EC" id="5.3.1.1" evidence="4"/>
<keyword evidence="3 4" id="KW-0413">Isomerase</keyword>
<gene>
    <name evidence="5" type="ORF">MYAM1_002399</name>
</gene>
<reference evidence="5 6" key="1">
    <citation type="submission" date="2023-03" db="EMBL/GenBank/DDBJ databases">
        <title>Mating type loci evolution in Malassezia.</title>
        <authorList>
            <person name="Coelho M.A."/>
        </authorList>
    </citation>
    <scope>NUCLEOTIDE SEQUENCE [LARGE SCALE GENOMIC DNA]</scope>
    <source>
        <strain evidence="5 6">CBS 9725</strain>
    </source>
</reference>
<dbReference type="EMBL" id="CP119945">
    <property type="protein sequence ID" value="WFC99654.1"/>
    <property type="molecule type" value="Genomic_DNA"/>
</dbReference>
<keyword evidence="4" id="KW-0324">Glycolysis</keyword>
<evidence type="ECO:0000313" key="6">
    <source>
        <dbReference type="Proteomes" id="UP001219567"/>
    </source>
</evidence>